<reference evidence="1" key="1">
    <citation type="submission" date="2018-04" db="EMBL/GenBank/DDBJ databases">
        <title>Transcriptome assembly of Sipha flava.</title>
        <authorList>
            <person name="Scully E.D."/>
            <person name="Geib S.M."/>
            <person name="Palmer N.A."/>
            <person name="Koch K."/>
            <person name="Bradshaw J."/>
            <person name="Heng-Moss T."/>
            <person name="Sarath G."/>
        </authorList>
    </citation>
    <scope>NUCLEOTIDE SEQUENCE</scope>
</reference>
<reference evidence="3" key="2">
    <citation type="submission" date="2025-04" db="UniProtKB">
        <authorList>
            <consortium name="RefSeq"/>
        </authorList>
    </citation>
    <scope>IDENTIFICATION</scope>
    <source>
        <tissue evidence="3">Whole body</tissue>
    </source>
</reference>
<proteinExistence type="predicted"/>
<dbReference type="AlphaFoldDB" id="A0A2S2QT94"/>
<organism evidence="1">
    <name type="scientific">Sipha flava</name>
    <name type="common">yellow sugarcane aphid</name>
    <dbReference type="NCBI Taxonomy" id="143950"/>
    <lineage>
        <taxon>Eukaryota</taxon>
        <taxon>Metazoa</taxon>
        <taxon>Ecdysozoa</taxon>
        <taxon>Arthropoda</taxon>
        <taxon>Hexapoda</taxon>
        <taxon>Insecta</taxon>
        <taxon>Pterygota</taxon>
        <taxon>Neoptera</taxon>
        <taxon>Paraneoptera</taxon>
        <taxon>Hemiptera</taxon>
        <taxon>Sternorrhyncha</taxon>
        <taxon>Aphidomorpha</taxon>
        <taxon>Aphidoidea</taxon>
        <taxon>Aphididae</taxon>
        <taxon>Sipha</taxon>
    </lineage>
</organism>
<protein>
    <submittedName>
        <fullName evidence="3">Uncharacterized protein LOC112692798</fullName>
    </submittedName>
</protein>
<dbReference type="RefSeq" id="XP_025423371.1">
    <property type="nucleotide sequence ID" value="XM_025567586.1"/>
</dbReference>
<name>A0A2S2QT94_9HEMI</name>
<dbReference type="EMBL" id="GGMS01011751">
    <property type="protein sequence ID" value="MBY80954.1"/>
    <property type="molecule type" value="Transcribed_RNA"/>
</dbReference>
<accession>A0A2S2QT94</accession>
<keyword evidence="2" id="KW-1185">Reference proteome</keyword>
<dbReference type="GeneID" id="112692798"/>
<sequence>MVFTSRVRARAEPRKIEIATPPHGNRLSEVKPCATAVEPRDEMDPRSFAFLAVAFPLWSVAYDRKSPIALVAYDRQSVAVSTIRSRRCIIRIPNCSVQHDPRSLIGYAVETDNGDDDREVCCFSSAQPPSSPPPPTSKRFTTDNELLSAIENDQRKNEELQQVVNQEQWIQIQWNLFKYIQ</sequence>
<evidence type="ECO:0000313" key="3">
    <source>
        <dbReference type="RefSeq" id="XP_025423371.1"/>
    </source>
</evidence>
<evidence type="ECO:0000313" key="2">
    <source>
        <dbReference type="Proteomes" id="UP000694846"/>
    </source>
</evidence>
<dbReference type="Proteomes" id="UP000694846">
    <property type="component" value="Unplaced"/>
</dbReference>
<evidence type="ECO:0000313" key="1">
    <source>
        <dbReference type="EMBL" id="MBY80954.1"/>
    </source>
</evidence>
<gene>
    <name evidence="3" type="primary">LOC112692798</name>
    <name evidence="1" type="ORF">g.2304</name>
</gene>